<dbReference type="KEGG" id="vg:26122706"/>
<evidence type="ECO:0000313" key="1">
    <source>
        <dbReference type="EMBL" id="ALA62390.1"/>
    </source>
</evidence>
<reference evidence="1 2" key="1">
    <citation type="journal article" date="2015" name="Infect. Genet. Evol.">
        <title>Unique genomic organization of a novel Avipoxvirus detected in turkey (Meleagris gallopavo).</title>
        <authorList>
            <person name="Banyai K."/>
            <person name="Palya V."/>
            <person name="Denes B."/>
            <person name="Glavits R."/>
            <person name="Ivanics E."/>
            <person name="Horvath B."/>
            <person name="Farkas S.L."/>
            <person name="Marton S."/>
            <person name="Balint A."/>
            <person name="Gyuranecz M."/>
            <person name="Erdelyi K."/>
            <person name="Dan A."/>
        </authorList>
    </citation>
    <scope>NUCLEOTIDE SEQUENCE [LARGE SCALE GENOMIC DNA]</scope>
    <source>
        <strain evidence="1 2">TKPV-HU1124/2011</strain>
    </source>
</reference>
<protein>
    <submittedName>
        <fullName evidence="1">Uncharacterized protein</fullName>
    </submittedName>
</protein>
<evidence type="ECO:0000313" key="2">
    <source>
        <dbReference type="Proteomes" id="UP000142477"/>
    </source>
</evidence>
<keyword evidence="2" id="KW-1185">Reference proteome</keyword>
<name>A0A0M3PB88_9POXV</name>
<dbReference type="GeneID" id="26122706"/>
<accession>A0A0M3PB88</accession>
<organism evidence="1 2">
    <name type="scientific">Turkeypox virus</name>
    <dbReference type="NCBI Taxonomy" id="336486"/>
    <lineage>
        <taxon>Viruses</taxon>
        <taxon>Varidnaviria</taxon>
        <taxon>Bamfordvirae</taxon>
        <taxon>Nucleocytoviricota</taxon>
        <taxon>Pokkesviricetes</taxon>
        <taxon>Chitovirales</taxon>
        <taxon>Poxviridae</taxon>
        <taxon>Chordopoxvirinae</taxon>
        <taxon>Avipoxvirus</taxon>
        <taxon>Avipoxvirus turkeypox</taxon>
    </lineage>
</organism>
<dbReference type="RefSeq" id="YP_009177037.1">
    <property type="nucleotide sequence ID" value="NC_028238.1"/>
</dbReference>
<dbReference type="OrthoDB" id="24314at10239"/>
<proteinExistence type="predicted"/>
<sequence>MDITIMNITCSTEIMNYINSIKNLCSCYAMFPDSINYSMKTLLNLRNDKIVGMFKVNNSNKSGHYIKASDKVIVYCSLADQGIVNIRIATSTGSRCIYVSPSSMILIKCNTDYRIDCIANDNFELVIFGLTNGS</sequence>
<dbReference type="EMBL" id="KP728110">
    <property type="protein sequence ID" value="ALA62390.1"/>
    <property type="molecule type" value="Genomic_DNA"/>
</dbReference>
<dbReference type="Proteomes" id="UP000142477">
    <property type="component" value="Segment"/>
</dbReference>